<comment type="cofactor">
    <cofactor evidence="1">
        <name>FAD</name>
        <dbReference type="ChEBI" id="CHEBI:57692"/>
    </cofactor>
</comment>
<dbReference type="NCBIfam" id="NF005512">
    <property type="entry name" value="PRK07121.1-5"/>
    <property type="match status" value="1"/>
</dbReference>
<dbReference type="InterPro" id="IPR027477">
    <property type="entry name" value="Succ_DH/fumarate_Rdtase_cat_sf"/>
</dbReference>
<gene>
    <name evidence="6" type="ORF">MINTM018_29460</name>
</gene>
<feature type="domain" description="FAD-dependent oxidoreductase 2 FAD-binding" evidence="5">
    <location>
        <begin position="34"/>
        <end position="476"/>
    </location>
</feature>
<name>A0A7R7MX84_MYCIT</name>
<dbReference type="InterPro" id="IPR036188">
    <property type="entry name" value="FAD/NAD-bd_sf"/>
</dbReference>
<dbReference type="NCBIfam" id="NF005510">
    <property type="entry name" value="PRK07121.1-3"/>
    <property type="match status" value="1"/>
</dbReference>
<dbReference type="SUPFAM" id="SSF51905">
    <property type="entry name" value="FAD/NAD(P)-binding domain"/>
    <property type="match status" value="1"/>
</dbReference>
<keyword evidence="3" id="KW-0274">FAD</keyword>
<dbReference type="AlphaFoldDB" id="A0A7R7MX84"/>
<protein>
    <recommendedName>
        <fullName evidence="5">FAD-dependent oxidoreductase 2 FAD-binding domain-containing protein</fullName>
    </recommendedName>
</protein>
<reference evidence="6 7" key="1">
    <citation type="submission" date="2020-12" db="EMBL/GenBank/DDBJ databases">
        <title>Genome sequence of clinical Mycobacterium intracellulare strains.</title>
        <authorList>
            <person name="Tateishi Y."/>
            <person name="Matsumoto S."/>
            <person name="Fukushima Y."/>
            <person name="Nakajima C."/>
            <person name="Suzuki Y."/>
        </authorList>
    </citation>
    <scope>NUCLEOTIDE SEQUENCE [LARGE SCALE GENOMIC DNA]</scope>
    <source>
        <strain evidence="6 7">M018</strain>
    </source>
</reference>
<dbReference type="PANTHER" id="PTHR43400">
    <property type="entry name" value="FUMARATE REDUCTASE"/>
    <property type="match status" value="1"/>
</dbReference>
<dbReference type="InterPro" id="IPR050315">
    <property type="entry name" value="FAD-oxidoreductase_2"/>
</dbReference>
<keyword evidence="4" id="KW-0560">Oxidoreductase</keyword>
<dbReference type="Pfam" id="PF00890">
    <property type="entry name" value="FAD_binding_2"/>
    <property type="match status" value="1"/>
</dbReference>
<evidence type="ECO:0000313" key="7">
    <source>
        <dbReference type="Proteomes" id="UP000595205"/>
    </source>
</evidence>
<evidence type="ECO:0000313" key="6">
    <source>
        <dbReference type="EMBL" id="BCP00177.1"/>
    </source>
</evidence>
<proteinExistence type="predicted"/>
<dbReference type="GeneID" id="77301646"/>
<organism evidence="6 7">
    <name type="scientific">Mycobacterium intracellulare</name>
    <dbReference type="NCBI Taxonomy" id="1767"/>
    <lineage>
        <taxon>Bacteria</taxon>
        <taxon>Bacillati</taxon>
        <taxon>Actinomycetota</taxon>
        <taxon>Actinomycetes</taxon>
        <taxon>Mycobacteriales</taxon>
        <taxon>Mycobacteriaceae</taxon>
        <taxon>Mycobacterium</taxon>
        <taxon>Mycobacterium avium complex (MAC)</taxon>
    </lineage>
</organism>
<dbReference type="Proteomes" id="UP000595205">
    <property type="component" value="Chromosome"/>
</dbReference>
<dbReference type="Gene3D" id="3.50.50.60">
    <property type="entry name" value="FAD/NAD(P)-binding domain"/>
    <property type="match status" value="1"/>
</dbReference>
<evidence type="ECO:0000256" key="1">
    <source>
        <dbReference type="ARBA" id="ARBA00001974"/>
    </source>
</evidence>
<dbReference type="RefSeq" id="WP_009957251.1">
    <property type="nucleotide sequence ID" value="NZ_AP024241.1"/>
</dbReference>
<accession>A0A7R7MX84</accession>
<dbReference type="Gene3D" id="3.90.700.10">
    <property type="entry name" value="Succinate dehydrogenase/fumarate reductase flavoprotein, catalytic domain"/>
    <property type="match status" value="1"/>
</dbReference>
<evidence type="ECO:0000259" key="5">
    <source>
        <dbReference type="Pfam" id="PF00890"/>
    </source>
</evidence>
<dbReference type="SUPFAM" id="SSF56425">
    <property type="entry name" value="Succinate dehydrogenase/fumarate reductase flavoprotein, catalytic domain"/>
    <property type="match status" value="1"/>
</dbReference>
<keyword evidence="2" id="KW-0285">Flavoprotein</keyword>
<dbReference type="PANTHER" id="PTHR43400:SF10">
    <property type="entry name" value="3-OXOSTEROID 1-DEHYDROGENASE"/>
    <property type="match status" value="1"/>
</dbReference>
<dbReference type="GO" id="GO:0033765">
    <property type="term" value="F:steroid dehydrogenase activity, acting on the CH-CH group of donors"/>
    <property type="evidence" value="ECO:0007669"/>
    <property type="project" value="UniProtKB-ARBA"/>
</dbReference>
<dbReference type="EMBL" id="AP024255">
    <property type="protein sequence ID" value="BCP00177.1"/>
    <property type="molecule type" value="Genomic_DNA"/>
</dbReference>
<evidence type="ECO:0000256" key="3">
    <source>
        <dbReference type="ARBA" id="ARBA00022827"/>
    </source>
</evidence>
<evidence type="ECO:0000256" key="4">
    <source>
        <dbReference type="ARBA" id="ARBA00023002"/>
    </source>
</evidence>
<evidence type="ECO:0000256" key="2">
    <source>
        <dbReference type="ARBA" id="ARBA00022630"/>
    </source>
</evidence>
<sequence>MDSGTTRGHAHVIAESDVTPVAASSITSWDAEADVVIAGYGIAGAAAAVEAARSGADVLVLERTGSWGGAASMAGGFIYLGGGTPLQKACGFSDSVDNMAAFLNVAMGPGADEARIADYCAGSVAHFDWLVGCGVPFKAEFFSEPGWEPMGDQGLMYSGGENSYPFNTIASPAPRGHVPQMQNKKQGEASAGYMLMKPLVETATAAGARALYDVRVQRLITESDGRVVGICARQYGNDMTIRARRGVVLATGSFAYNDAMVARYAPRIAGRPAASIEQHDGQAIRMAQALGADLAHMDATEVAIFVDPQQLVRGILVNARGQRYVAEDTYPGRIGQLTLYQQDNVAYLIIDGDAQEAAEASWSPKLMLRPATWVADTVADLERDMGLPPGSLQATVAAYNEGAARGEDPLLHKKSEWIKPIGSPVGAIDLRESTGGFTLGGLATTLDAEVLHVSGAPIPGLFAAGRCTAGLAAWGYASGVSLGDGSFYGRRAGRSASLFPRA</sequence>
<dbReference type="InterPro" id="IPR003953">
    <property type="entry name" value="FAD-dep_OxRdtase_2_FAD-bd"/>
</dbReference>
<dbReference type="GO" id="GO:0008202">
    <property type="term" value="P:steroid metabolic process"/>
    <property type="evidence" value="ECO:0007669"/>
    <property type="project" value="UniProtKB-ARBA"/>
</dbReference>